<feature type="compositionally biased region" description="Basic and acidic residues" evidence="1">
    <location>
        <begin position="34"/>
        <end position="45"/>
    </location>
</feature>
<sequence>MRTTDSTSRVVMAPTPTSGACWSGAVAMSNKPPKHSEVKKKESAAKRMRASWGKPRAAAPSIRIRPERFLIVTEGTKTEPYYFDGFRKRINAGYHGEYVTLRVCGVGDNTVSLFERARAIAIADPDGFTQVWVVYDKDSFPSRDFNAVEERCASASGKGTVYRAAWTNEAFELWYILHFAYVDSALDRGSYEPILTRHLCAEGFGRYEKNRTDMFDILEGRMRAAISNAKRLEKSNRGLAPADSNPGTAIHLLVMELLPYLSSGALGDCVE</sequence>
<protein>
    <submittedName>
        <fullName evidence="2">RloB domain-containing protein</fullName>
    </submittedName>
</protein>
<dbReference type="AlphaFoldDB" id="A0A3N0ATK3"/>
<gene>
    <name evidence="2" type="ORF">DMP06_09380</name>
</gene>
<dbReference type="InterPro" id="IPR025591">
    <property type="entry name" value="RloB"/>
</dbReference>
<keyword evidence="3" id="KW-1185">Reference proteome</keyword>
<organism evidence="2 3">
    <name type="scientific">Slackia equolifaciens</name>
    <dbReference type="NCBI Taxonomy" id="498718"/>
    <lineage>
        <taxon>Bacteria</taxon>
        <taxon>Bacillati</taxon>
        <taxon>Actinomycetota</taxon>
        <taxon>Coriobacteriia</taxon>
        <taxon>Eggerthellales</taxon>
        <taxon>Eggerthellaceae</taxon>
        <taxon>Slackia</taxon>
    </lineage>
</organism>
<dbReference type="PROSITE" id="PS51257">
    <property type="entry name" value="PROKAR_LIPOPROTEIN"/>
    <property type="match status" value="1"/>
</dbReference>
<evidence type="ECO:0000313" key="2">
    <source>
        <dbReference type="EMBL" id="RNL38221.1"/>
    </source>
</evidence>
<name>A0A3N0ATK3_9ACTN</name>
<dbReference type="EMBL" id="QIBX01000019">
    <property type="protein sequence ID" value="RNL38221.1"/>
    <property type="molecule type" value="Genomic_DNA"/>
</dbReference>
<dbReference type="Proteomes" id="UP000269591">
    <property type="component" value="Unassembled WGS sequence"/>
</dbReference>
<dbReference type="Pfam" id="PF13707">
    <property type="entry name" value="RloB"/>
    <property type="match status" value="1"/>
</dbReference>
<feature type="region of interest" description="Disordered" evidence="1">
    <location>
        <begin position="29"/>
        <end position="52"/>
    </location>
</feature>
<comment type="caution">
    <text evidence="2">The sequence shown here is derived from an EMBL/GenBank/DDBJ whole genome shotgun (WGS) entry which is preliminary data.</text>
</comment>
<proteinExistence type="predicted"/>
<accession>A0A3N0ATK3</accession>
<evidence type="ECO:0000256" key="1">
    <source>
        <dbReference type="SAM" id="MobiDB-lite"/>
    </source>
</evidence>
<evidence type="ECO:0000313" key="3">
    <source>
        <dbReference type="Proteomes" id="UP000269591"/>
    </source>
</evidence>
<reference evidence="3" key="1">
    <citation type="submission" date="2018-05" db="EMBL/GenBank/DDBJ databases">
        <title>Genome Sequencing of selected type strains of the family Eggerthellaceae.</title>
        <authorList>
            <person name="Danylec N."/>
            <person name="Stoll D.A."/>
            <person name="Doetsch A."/>
            <person name="Huch M."/>
        </authorList>
    </citation>
    <scope>NUCLEOTIDE SEQUENCE [LARGE SCALE GENOMIC DNA]</scope>
    <source>
        <strain evidence="3">DSM 24851</strain>
    </source>
</reference>